<gene>
    <name evidence="2" type="ORF">GCM10023333_12860</name>
</gene>
<feature type="transmembrane region" description="Helical" evidence="1">
    <location>
        <begin position="108"/>
        <end position="126"/>
    </location>
</feature>
<dbReference type="InterPro" id="IPR007163">
    <property type="entry name" value="VCA0040-like"/>
</dbReference>
<dbReference type="Proteomes" id="UP001499988">
    <property type="component" value="Unassembled WGS sequence"/>
</dbReference>
<accession>A0ABP9ENY0</accession>
<keyword evidence="1" id="KW-0472">Membrane</keyword>
<dbReference type="PANTHER" id="PTHR37308">
    <property type="entry name" value="INTEGRAL MEMBRANE PROTEIN"/>
    <property type="match status" value="1"/>
</dbReference>
<name>A0ABP9ENY0_9GAMM</name>
<reference evidence="3" key="1">
    <citation type="journal article" date="2019" name="Int. J. Syst. Evol. Microbiol.">
        <title>The Global Catalogue of Microorganisms (GCM) 10K type strain sequencing project: providing services to taxonomists for standard genome sequencing and annotation.</title>
        <authorList>
            <consortium name="The Broad Institute Genomics Platform"/>
            <consortium name="The Broad Institute Genome Sequencing Center for Infectious Disease"/>
            <person name="Wu L."/>
            <person name="Ma J."/>
        </authorList>
    </citation>
    <scope>NUCLEOTIDE SEQUENCE [LARGE SCALE GENOMIC DNA]</scope>
    <source>
        <strain evidence="3">JCM 18401</strain>
    </source>
</reference>
<evidence type="ECO:0000313" key="3">
    <source>
        <dbReference type="Proteomes" id="UP001499988"/>
    </source>
</evidence>
<keyword evidence="1" id="KW-1133">Transmembrane helix</keyword>
<dbReference type="EMBL" id="BAABJZ010000016">
    <property type="protein sequence ID" value="GAA4880158.1"/>
    <property type="molecule type" value="Genomic_DNA"/>
</dbReference>
<feature type="transmembrane region" description="Helical" evidence="1">
    <location>
        <begin position="185"/>
        <end position="206"/>
    </location>
</feature>
<evidence type="ECO:0000256" key="1">
    <source>
        <dbReference type="SAM" id="Phobius"/>
    </source>
</evidence>
<dbReference type="Pfam" id="PF04018">
    <property type="entry name" value="VCA0040-like"/>
    <property type="match status" value="1"/>
</dbReference>
<keyword evidence="1" id="KW-0812">Transmembrane</keyword>
<feature type="transmembrane region" description="Helical" evidence="1">
    <location>
        <begin position="47"/>
        <end position="72"/>
    </location>
</feature>
<evidence type="ECO:0000313" key="2">
    <source>
        <dbReference type="EMBL" id="GAA4880158.1"/>
    </source>
</evidence>
<feature type="transmembrane region" description="Helical" evidence="1">
    <location>
        <begin position="213"/>
        <end position="231"/>
    </location>
</feature>
<protein>
    <submittedName>
        <fullName evidence="2">DUF368 domain-containing protein</fullName>
    </submittedName>
</protein>
<proteinExistence type="predicted"/>
<feature type="transmembrane region" description="Helical" evidence="1">
    <location>
        <begin position="265"/>
        <end position="285"/>
    </location>
</feature>
<sequence length="294" mass="31377">MGAADVVPGVSGGTIAFISGIYDRLLESIRRINPSVLVKWRQQGFAAAWQHINGTFLVTLFAGIGTSILSLARVISYLLVAHPIPLWSFFFGLITISLIHIGRQIPRFDLANGAAAAAGFGLAWLLTVSNPLMLEPTGLNLLFGGMLAICAMILPGVSGSFILLLLGLYAPVIGAIKGLELTTLAIFACGCVLGLLSFSHVLSFLLRRFRSMTLAFLCGLMLGTLNKVWPWKVALTTRIDSSGNEVAVTEQVLSPWAFEASTGEAAQILLAMTAGLLGFGLVWALERFAKEQGQ</sequence>
<dbReference type="PANTHER" id="PTHR37308:SF1">
    <property type="entry name" value="POLYPRENYL-PHOSPHATE TRANSPORTER"/>
    <property type="match status" value="1"/>
</dbReference>
<organism evidence="2 3">
    <name type="scientific">Ferrimonas pelagia</name>
    <dbReference type="NCBI Taxonomy" id="1177826"/>
    <lineage>
        <taxon>Bacteria</taxon>
        <taxon>Pseudomonadati</taxon>
        <taxon>Pseudomonadota</taxon>
        <taxon>Gammaproteobacteria</taxon>
        <taxon>Alteromonadales</taxon>
        <taxon>Ferrimonadaceae</taxon>
        <taxon>Ferrimonas</taxon>
    </lineage>
</organism>
<keyword evidence="3" id="KW-1185">Reference proteome</keyword>
<comment type="caution">
    <text evidence="2">The sequence shown here is derived from an EMBL/GenBank/DDBJ whole genome shotgun (WGS) entry which is preliminary data.</text>
</comment>
<feature type="transmembrane region" description="Helical" evidence="1">
    <location>
        <begin position="84"/>
        <end position="101"/>
    </location>
</feature>